<dbReference type="Proteomes" id="UP000004828">
    <property type="component" value="Unassembled WGS sequence"/>
</dbReference>
<evidence type="ECO:0000313" key="3">
    <source>
        <dbReference type="Proteomes" id="UP000004828"/>
    </source>
</evidence>
<sequence>MSNSRAGGAGTACTGADNVKNGRNQDSKSMTGLEFFLCSFSKCKN</sequence>
<reference evidence="2 3" key="1">
    <citation type="submission" date="2009-08" db="EMBL/GenBank/DDBJ databases">
        <authorList>
            <person name="Weinstock G."/>
            <person name="Sodergren E."/>
            <person name="Clifton S."/>
            <person name="Fulton L."/>
            <person name="Fulton B."/>
            <person name="Courtney L."/>
            <person name="Fronick C."/>
            <person name="Harrison M."/>
            <person name="Strong C."/>
            <person name="Farmer C."/>
            <person name="Delahaunty K."/>
            <person name="Markovic C."/>
            <person name="Hall O."/>
            <person name="Minx P."/>
            <person name="Tomlinson C."/>
            <person name="Mitreva M."/>
            <person name="Nelson J."/>
            <person name="Hou S."/>
            <person name="Wollam A."/>
            <person name="Pepin K.H."/>
            <person name="Johnson M."/>
            <person name="Bhonagiri V."/>
            <person name="Nash W.E."/>
            <person name="Warren W."/>
            <person name="Chinwalla A."/>
            <person name="Mardis E.R."/>
            <person name="Wilson R.K."/>
        </authorList>
    </citation>
    <scope>NUCLEOTIDE SEQUENCE [LARGE SCALE GENOMIC DNA]</scope>
    <source>
        <strain evidence="2 3">L1-82</strain>
    </source>
</reference>
<evidence type="ECO:0000313" key="2">
    <source>
        <dbReference type="EMBL" id="EEU99236.1"/>
    </source>
</evidence>
<dbReference type="AlphaFoldDB" id="C7GG05"/>
<protein>
    <submittedName>
        <fullName evidence="2">Uncharacterized protein</fullName>
    </submittedName>
</protein>
<dbReference type="HOGENOM" id="CLU_3204770_0_0_9"/>
<dbReference type="EMBL" id="ABYJ02000229">
    <property type="protein sequence ID" value="EEU99236.1"/>
    <property type="molecule type" value="Genomic_DNA"/>
</dbReference>
<feature type="region of interest" description="Disordered" evidence="1">
    <location>
        <begin position="1"/>
        <end position="27"/>
    </location>
</feature>
<comment type="caution">
    <text evidence="2">The sequence shown here is derived from an EMBL/GenBank/DDBJ whole genome shotgun (WGS) entry which is preliminary data.</text>
</comment>
<gene>
    <name evidence="2" type="ORF">ROSINTL182_08865</name>
</gene>
<evidence type="ECO:0000256" key="1">
    <source>
        <dbReference type="SAM" id="MobiDB-lite"/>
    </source>
</evidence>
<accession>C7GG05</accession>
<proteinExistence type="predicted"/>
<organism evidence="2 3">
    <name type="scientific">Roseburia intestinalis L1-82</name>
    <dbReference type="NCBI Taxonomy" id="536231"/>
    <lineage>
        <taxon>Bacteria</taxon>
        <taxon>Bacillati</taxon>
        <taxon>Bacillota</taxon>
        <taxon>Clostridia</taxon>
        <taxon>Lachnospirales</taxon>
        <taxon>Lachnospiraceae</taxon>
        <taxon>Roseburia</taxon>
    </lineage>
</organism>
<name>C7GG05_9FIRM</name>